<name>A0A936TED0_9ACTN</name>
<dbReference type="AlphaFoldDB" id="A0A936TED0"/>
<reference evidence="1 2" key="1">
    <citation type="submission" date="2020-10" db="EMBL/GenBank/DDBJ databases">
        <title>Connecting structure to function with the recovery of over 1000 high-quality activated sludge metagenome-assembled genomes encoding full-length rRNA genes using long-read sequencing.</title>
        <authorList>
            <person name="Singleton C.M."/>
            <person name="Petriglieri F."/>
            <person name="Kristensen J.M."/>
            <person name="Kirkegaard R.H."/>
            <person name="Michaelsen T.Y."/>
            <person name="Andersen M.H."/>
            <person name="Karst S.M."/>
            <person name="Dueholm M.S."/>
            <person name="Nielsen P.H."/>
            <person name="Albertsen M."/>
        </authorList>
    </citation>
    <scope>NUCLEOTIDE SEQUENCE [LARGE SCALE GENOMIC DNA]</scope>
    <source>
        <strain evidence="1">Lyne_18-Q3-R50-59_MAXAC.006</strain>
    </source>
</reference>
<sequence length="81" mass="8208">MNSSTSDPVAVFISGGPARPIIGSRLVNAISLARSTFLRIHGLLAPPRTVGSLALALALALIMASTPDTTPMPVTTLAPTA</sequence>
<comment type="caution">
    <text evidence="1">The sequence shown here is derived from an EMBL/GenBank/DDBJ whole genome shotgun (WGS) entry which is preliminary data.</text>
</comment>
<dbReference type="EMBL" id="JADJZA010000003">
    <property type="protein sequence ID" value="MBK9296564.1"/>
    <property type="molecule type" value="Genomic_DNA"/>
</dbReference>
<dbReference type="Proteomes" id="UP000727993">
    <property type="component" value="Unassembled WGS sequence"/>
</dbReference>
<organism evidence="1 2">
    <name type="scientific">Candidatus Neomicrothrix subdominans</name>
    <dbReference type="NCBI Taxonomy" id="2954438"/>
    <lineage>
        <taxon>Bacteria</taxon>
        <taxon>Bacillati</taxon>
        <taxon>Actinomycetota</taxon>
        <taxon>Acidimicrobiia</taxon>
        <taxon>Acidimicrobiales</taxon>
        <taxon>Microthrixaceae</taxon>
        <taxon>Candidatus Neomicrothrix</taxon>
    </lineage>
</organism>
<evidence type="ECO:0000313" key="2">
    <source>
        <dbReference type="Proteomes" id="UP000727993"/>
    </source>
</evidence>
<evidence type="ECO:0000313" key="1">
    <source>
        <dbReference type="EMBL" id="MBK9296564.1"/>
    </source>
</evidence>
<proteinExistence type="predicted"/>
<accession>A0A936TED0</accession>
<protein>
    <submittedName>
        <fullName evidence="1">Uncharacterized protein</fullName>
    </submittedName>
</protein>
<gene>
    <name evidence="1" type="ORF">IPN02_06885</name>
</gene>